<feature type="domain" description="Sulfatase-modifying factor enzyme-like" evidence="2">
    <location>
        <begin position="46"/>
        <end position="320"/>
    </location>
</feature>
<dbReference type="EMBL" id="CAJOBC010001613">
    <property type="protein sequence ID" value="CAF3688533.1"/>
    <property type="molecule type" value="Genomic_DNA"/>
</dbReference>
<comment type="similarity">
    <text evidence="1">Belongs to the sulfatase-modifying factor family.</text>
</comment>
<dbReference type="Pfam" id="PF03781">
    <property type="entry name" value="FGE-sulfatase"/>
    <property type="match status" value="1"/>
</dbReference>
<name>A0A814A4U8_9BILA</name>
<dbReference type="AlphaFoldDB" id="A0A814A4U8"/>
<organism evidence="3 5">
    <name type="scientific">Didymodactylos carnosus</name>
    <dbReference type="NCBI Taxonomy" id="1234261"/>
    <lineage>
        <taxon>Eukaryota</taxon>
        <taxon>Metazoa</taxon>
        <taxon>Spiralia</taxon>
        <taxon>Gnathifera</taxon>
        <taxon>Rotifera</taxon>
        <taxon>Eurotatoria</taxon>
        <taxon>Bdelloidea</taxon>
        <taxon>Philodinida</taxon>
        <taxon>Philodinidae</taxon>
        <taxon>Didymodactylos</taxon>
    </lineage>
</organism>
<dbReference type="InterPro" id="IPR051043">
    <property type="entry name" value="Sulfatase_Mod_Factor_Kinase"/>
</dbReference>
<dbReference type="PANTHER" id="PTHR23150:SF33">
    <property type="entry name" value="INACTIVE C-ALPHA-FORMYLGLYCINE-GENERATING ENZYME 2"/>
    <property type="match status" value="1"/>
</dbReference>
<reference evidence="3" key="1">
    <citation type="submission" date="2021-02" db="EMBL/GenBank/DDBJ databases">
        <authorList>
            <person name="Nowell W R."/>
        </authorList>
    </citation>
    <scope>NUCLEOTIDE SEQUENCE</scope>
</reference>
<dbReference type="SUPFAM" id="SSF56436">
    <property type="entry name" value="C-type lectin-like"/>
    <property type="match status" value="1"/>
</dbReference>
<accession>A0A814A4U8</accession>
<dbReference type="GO" id="GO:0005783">
    <property type="term" value="C:endoplasmic reticulum"/>
    <property type="evidence" value="ECO:0007669"/>
    <property type="project" value="TreeGrafter"/>
</dbReference>
<dbReference type="EMBL" id="CAJNOQ010001613">
    <property type="protein sequence ID" value="CAF0906898.1"/>
    <property type="molecule type" value="Genomic_DNA"/>
</dbReference>
<dbReference type="Proteomes" id="UP000663829">
    <property type="component" value="Unassembled WGS sequence"/>
</dbReference>
<dbReference type="OrthoDB" id="659at2759"/>
<evidence type="ECO:0000313" key="5">
    <source>
        <dbReference type="Proteomes" id="UP000663829"/>
    </source>
</evidence>
<protein>
    <recommendedName>
        <fullName evidence="2">Sulfatase-modifying factor enzyme-like domain-containing protein</fullName>
    </recommendedName>
</protein>
<proteinExistence type="inferred from homology"/>
<gene>
    <name evidence="3" type="ORF">GPM918_LOCUS8939</name>
    <name evidence="4" type="ORF">SRO942_LOCUS8940</name>
</gene>
<dbReference type="Gene3D" id="3.90.1580.10">
    <property type="entry name" value="paralog of FGE (formylglycine-generating enzyme)"/>
    <property type="match status" value="1"/>
</dbReference>
<evidence type="ECO:0000313" key="4">
    <source>
        <dbReference type="EMBL" id="CAF3688533.1"/>
    </source>
</evidence>
<dbReference type="PANTHER" id="PTHR23150">
    <property type="entry name" value="SULFATASE MODIFYING FACTOR 1, 2"/>
    <property type="match status" value="1"/>
</dbReference>
<evidence type="ECO:0000256" key="1">
    <source>
        <dbReference type="ARBA" id="ARBA00005310"/>
    </source>
</evidence>
<evidence type="ECO:0000259" key="2">
    <source>
        <dbReference type="Pfam" id="PF03781"/>
    </source>
</evidence>
<sequence length="361" mass="42151">MPRHYHQSLKKSIKTMNSFIILLVYTLKLTCGQNVDQMVEKLRHLESFVELKGGEFRMGINDRHGLNFEYPQKKAIVKPFRIFQYPVTISAFRRYTQDKPRFRTTADLNGFSYVFTKILVDDSEIFDVESDEVDEGLIGVANARWNRPEGGFSQITNRLNHPVTHVSFDDAQAYCAWKGMRLPTEIEWEYTARGGLDGVAYPWGDMWELRRTNLWQGTFPDDNQLRDGQYGIASVEEYGPQNDYEIYDMLGNVWEWTLTRFRNLSHPMEEDDQERYTVKGGSFLDTRDGDAKSDGIQVRISARKGHRRSYTAYNLGFRCCQSMELPEKPVTLPQYKVVRLRPPVHHHTPEKHEHISHTDEL</sequence>
<evidence type="ECO:0000313" key="3">
    <source>
        <dbReference type="EMBL" id="CAF0906898.1"/>
    </source>
</evidence>
<dbReference type="InterPro" id="IPR005532">
    <property type="entry name" value="SUMF_dom"/>
</dbReference>
<comment type="caution">
    <text evidence="3">The sequence shown here is derived from an EMBL/GenBank/DDBJ whole genome shotgun (WGS) entry which is preliminary data.</text>
</comment>
<dbReference type="InterPro" id="IPR016187">
    <property type="entry name" value="CTDL_fold"/>
</dbReference>
<keyword evidence="5" id="KW-1185">Reference proteome</keyword>
<dbReference type="InterPro" id="IPR042095">
    <property type="entry name" value="SUMF_sf"/>
</dbReference>
<dbReference type="Proteomes" id="UP000681722">
    <property type="component" value="Unassembled WGS sequence"/>
</dbReference>